<evidence type="ECO:0000256" key="3">
    <source>
        <dbReference type="PROSITE-ProRule" id="PRU00023"/>
    </source>
</evidence>
<dbReference type="PROSITE" id="PS50088">
    <property type="entry name" value="ANK_REPEAT"/>
    <property type="match status" value="1"/>
</dbReference>
<evidence type="ECO:0000256" key="2">
    <source>
        <dbReference type="ARBA" id="ARBA00023043"/>
    </source>
</evidence>
<gene>
    <name evidence="4" type="ORF">LOD99_12356</name>
</gene>
<reference evidence="4 5" key="1">
    <citation type="journal article" date="2023" name="BMC Biol.">
        <title>The compact genome of the sponge Oopsacas minuta (Hexactinellida) is lacking key metazoan core genes.</title>
        <authorList>
            <person name="Santini S."/>
            <person name="Schenkelaars Q."/>
            <person name="Jourda C."/>
            <person name="Duchesne M."/>
            <person name="Belahbib H."/>
            <person name="Rocher C."/>
            <person name="Selva M."/>
            <person name="Riesgo A."/>
            <person name="Vervoort M."/>
            <person name="Leys S.P."/>
            <person name="Kodjabachian L."/>
            <person name="Le Bivic A."/>
            <person name="Borchiellini C."/>
            <person name="Claverie J.M."/>
            <person name="Renard E."/>
        </authorList>
    </citation>
    <scope>NUCLEOTIDE SEQUENCE [LARGE SCALE GENOMIC DNA]</scope>
    <source>
        <strain evidence="4">SPO-2</strain>
    </source>
</reference>
<dbReference type="SUPFAM" id="SSF48403">
    <property type="entry name" value="Ankyrin repeat"/>
    <property type="match status" value="1"/>
</dbReference>
<dbReference type="Gene3D" id="1.25.40.20">
    <property type="entry name" value="Ankyrin repeat-containing domain"/>
    <property type="match status" value="2"/>
</dbReference>
<comment type="caution">
    <text evidence="4">The sequence shown here is derived from an EMBL/GenBank/DDBJ whole genome shotgun (WGS) entry which is preliminary data.</text>
</comment>
<evidence type="ECO:0000256" key="1">
    <source>
        <dbReference type="ARBA" id="ARBA00022737"/>
    </source>
</evidence>
<dbReference type="EMBL" id="JAKMXF010000343">
    <property type="protein sequence ID" value="KAI6647360.1"/>
    <property type="molecule type" value="Genomic_DNA"/>
</dbReference>
<organism evidence="4 5">
    <name type="scientific">Oopsacas minuta</name>
    <dbReference type="NCBI Taxonomy" id="111878"/>
    <lineage>
        <taxon>Eukaryota</taxon>
        <taxon>Metazoa</taxon>
        <taxon>Porifera</taxon>
        <taxon>Hexactinellida</taxon>
        <taxon>Hexasterophora</taxon>
        <taxon>Lyssacinosida</taxon>
        <taxon>Leucopsacidae</taxon>
        <taxon>Oopsacas</taxon>
    </lineage>
</organism>
<dbReference type="GO" id="GO:0051059">
    <property type="term" value="F:NF-kappaB binding"/>
    <property type="evidence" value="ECO:0007669"/>
    <property type="project" value="TreeGrafter"/>
</dbReference>
<keyword evidence="2 3" id="KW-0040">ANK repeat</keyword>
<dbReference type="PANTHER" id="PTHR46680">
    <property type="entry name" value="NF-KAPPA-B INHIBITOR ALPHA"/>
    <property type="match status" value="1"/>
</dbReference>
<dbReference type="Pfam" id="PF12796">
    <property type="entry name" value="Ank_2"/>
    <property type="match status" value="2"/>
</dbReference>
<evidence type="ECO:0000313" key="5">
    <source>
        <dbReference type="Proteomes" id="UP001165289"/>
    </source>
</evidence>
<feature type="repeat" description="ANK" evidence="3">
    <location>
        <begin position="154"/>
        <end position="186"/>
    </location>
</feature>
<dbReference type="InterPro" id="IPR002110">
    <property type="entry name" value="Ankyrin_rpt"/>
</dbReference>
<keyword evidence="5" id="KW-1185">Reference proteome</keyword>
<sequence>MVKTLIETGCDPLLTDGEGHNALHYVAAHNLTEFSSVIYSSLLFRHKHIYKNENSSNRTQEIELSLLSHKDYEGMTPIHIATQHGVVLMIELLYPNQSISESELVESLTVLTGKSKSSVLHLAVTTGNAMLVEHISQLSQSFGDQGLINLQDGYGNTALHLAVASGVLECVEILLSYGSYVDVSNDESDLPIDYSISNEISSLL</sequence>
<dbReference type="InterPro" id="IPR051070">
    <property type="entry name" value="NF-kappa-B_inhibitor"/>
</dbReference>
<dbReference type="GO" id="GO:0071356">
    <property type="term" value="P:cellular response to tumor necrosis factor"/>
    <property type="evidence" value="ECO:0007669"/>
    <property type="project" value="TreeGrafter"/>
</dbReference>
<dbReference type="AlphaFoldDB" id="A0AAV7JFW8"/>
<dbReference type="InterPro" id="IPR036770">
    <property type="entry name" value="Ankyrin_rpt-contain_sf"/>
</dbReference>
<dbReference type="Proteomes" id="UP001165289">
    <property type="component" value="Unassembled WGS sequence"/>
</dbReference>
<dbReference type="PANTHER" id="PTHR46680:SF3">
    <property type="entry name" value="NF-KAPPA-B INHIBITOR CACTUS"/>
    <property type="match status" value="1"/>
</dbReference>
<name>A0AAV7JFW8_9METZ</name>
<protein>
    <submittedName>
        <fullName evidence="4">Serine/threonine-protein phosphatase 6 regulatory ankyrin repeat subunit A</fullName>
    </submittedName>
</protein>
<dbReference type="PROSITE" id="PS50297">
    <property type="entry name" value="ANK_REP_REGION"/>
    <property type="match status" value="1"/>
</dbReference>
<evidence type="ECO:0000313" key="4">
    <source>
        <dbReference type="EMBL" id="KAI6647360.1"/>
    </source>
</evidence>
<dbReference type="GO" id="GO:0005829">
    <property type="term" value="C:cytosol"/>
    <property type="evidence" value="ECO:0007669"/>
    <property type="project" value="TreeGrafter"/>
</dbReference>
<keyword evidence="1" id="KW-0677">Repeat</keyword>
<dbReference type="SMART" id="SM00248">
    <property type="entry name" value="ANK"/>
    <property type="match status" value="3"/>
</dbReference>
<accession>A0AAV7JFW8</accession>
<proteinExistence type="predicted"/>